<name>A0A7D5R2I6_9ARCH</name>
<evidence type="ECO:0000313" key="2">
    <source>
        <dbReference type="Proteomes" id="UP000509441"/>
    </source>
</evidence>
<sequence length="71" mass="8007">MEQNEIDEILEHINTKVAENVPSLVKMIVRKKLGSFQSFEAESLPESLRNCSVEELISIVKHGLDTGKLKI</sequence>
<protein>
    <submittedName>
        <fullName evidence="1">Uncharacterized protein</fullName>
    </submittedName>
</protein>
<dbReference type="AlphaFoldDB" id="A0A7D5R2I6"/>
<proteinExistence type="predicted"/>
<dbReference type="EMBL" id="CP026994">
    <property type="protein sequence ID" value="QLH04258.1"/>
    <property type="molecule type" value="Genomic_DNA"/>
</dbReference>
<gene>
    <name evidence="1" type="ORF">C5F49_02215</name>
</gene>
<dbReference type="KEGG" id="nox:C5F49_02215"/>
<dbReference type="RefSeq" id="WP_179363138.1">
    <property type="nucleotide sequence ID" value="NZ_CP026994.1"/>
</dbReference>
<dbReference type="OrthoDB" id="2335at2157"/>
<dbReference type="Proteomes" id="UP000509441">
    <property type="component" value="Chromosome"/>
</dbReference>
<organism evidence="1 2">
    <name type="scientific">Nitrosopumilus oxyclinae</name>
    <dbReference type="NCBI Taxonomy" id="1959104"/>
    <lineage>
        <taxon>Archaea</taxon>
        <taxon>Nitrososphaerota</taxon>
        <taxon>Nitrososphaeria</taxon>
        <taxon>Nitrosopumilales</taxon>
        <taxon>Nitrosopumilaceae</taxon>
        <taxon>Nitrosopumilus</taxon>
    </lineage>
</organism>
<evidence type="ECO:0000313" key="1">
    <source>
        <dbReference type="EMBL" id="QLH04258.1"/>
    </source>
</evidence>
<keyword evidence="2" id="KW-1185">Reference proteome</keyword>
<accession>A0A7D5R2I6</accession>
<reference evidence="1 2" key="1">
    <citation type="submission" date="2018-02" db="EMBL/GenBank/DDBJ databases">
        <title>Complete genome of Nitrosopumilus oxyclinae HCE1.</title>
        <authorList>
            <person name="Qin W."/>
            <person name="Zheng Y."/>
            <person name="Stahl D.A."/>
        </authorList>
    </citation>
    <scope>NUCLEOTIDE SEQUENCE [LARGE SCALE GENOMIC DNA]</scope>
    <source>
        <strain evidence="1 2">HCE1</strain>
    </source>
</reference>
<dbReference type="GeneID" id="56060729"/>